<dbReference type="RefSeq" id="WP_036050225.1">
    <property type="nucleotide sequence ID" value="NZ_FPAW01000014.1"/>
</dbReference>
<dbReference type="OrthoDB" id="9782977at2"/>
<dbReference type="Proteomes" id="UP000182466">
    <property type="component" value="Unassembled WGS sequence"/>
</dbReference>
<dbReference type="InterPro" id="IPR021109">
    <property type="entry name" value="Peptidase_aspartic_dom_sf"/>
</dbReference>
<evidence type="ECO:0000259" key="1">
    <source>
        <dbReference type="Pfam" id="PF05618"/>
    </source>
</evidence>
<dbReference type="SUPFAM" id="SSF50630">
    <property type="entry name" value="Acid proteases"/>
    <property type="match status" value="1"/>
</dbReference>
<name>A0A1I7C5P3_9RHOB</name>
<dbReference type="EMBL" id="FPAW01000014">
    <property type="protein sequence ID" value="SFT94739.1"/>
    <property type="molecule type" value="Genomic_DNA"/>
</dbReference>
<dbReference type="InterPro" id="IPR008503">
    <property type="entry name" value="Asp_endopeptidase"/>
</dbReference>
<accession>A0A1I7C5P3</accession>
<dbReference type="Gene3D" id="2.40.70.10">
    <property type="entry name" value="Acid Proteases"/>
    <property type="match status" value="1"/>
</dbReference>
<dbReference type="eggNOG" id="COG4067">
    <property type="taxonomic scope" value="Bacteria"/>
</dbReference>
<gene>
    <name evidence="2" type="ORF">SAMN05216236_11489</name>
</gene>
<dbReference type="Pfam" id="PF05618">
    <property type="entry name" value="Zn_protease"/>
    <property type="match status" value="1"/>
</dbReference>
<protein>
    <submittedName>
        <fullName evidence="2">Uncharacterized conserved protein</fullName>
    </submittedName>
</protein>
<sequence length="171" mass="19237">MKEKTVTSVPKPREHRLPDVIGWRELVGLPDLGLPLLHAKIDTGARTAALHAHKIHTLTEGGIRLVEFLPPRIAKGKITPCRFPVHDEREIKNTSGVPESRIVIRTTLMIAGRHWKIDLSLTDRTKMTFPIIIGRAAIRRHNLLVDSGRSYIAGAPEKRQTHKKPTRKDAI</sequence>
<dbReference type="AlphaFoldDB" id="A0A1I7C5P3"/>
<organism evidence="2 3">
    <name type="scientific">Sedimentitalea nanhaiensis</name>
    <dbReference type="NCBI Taxonomy" id="999627"/>
    <lineage>
        <taxon>Bacteria</taxon>
        <taxon>Pseudomonadati</taxon>
        <taxon>Pseudomonadota</taxon>
        <taxon>Alphaproteobacteria</taxon>
        <taxon>Rhodobacterales</taxon>
        <taxon>Paracoccaceae</taxon>
        <taxon>Sedimentitalea</taxon>
    </lineage>
</organism>
<dbReference type="PANTHER" id="PTHR38037">
    <property type="entry name" value="ZN_PROTEASE DOMAIN-CONTAINING PROTEIN"/>
    <property type="match status" value="1"/>
</dbReference>
<reference evidence="2 3" key="1">
    <citation type="submission" date="2016-10" db="EMBL/GenBank/DDBJ databases">
        <authorList>
            <person name="de Groot N.N."/>
        </authorList>
    </citation>
    <scope>NUCLEOTIDE SEQUENCE [LARGE SCALE GENOMIC DNA]</scope>
    <source>
        <strain evidence="2 3">CGMCC 1.10959</strain>
    </source>
</reference>
<dbReference type="STRING" id="999627.SAMN05216236_11489"/>
<evidence type="ECO:0000313" key="3">
    <source>
        <dbReference type="Proteomes" id="UP000182466"/>
    </source>
</evidence>
<proteinExistence type="predicted"/>
<feature type="domain" description="Retropepsin-like aspartic endopeptidase" evidence="1">
    <location>
        <begin position="20"/>
        <end position="154"/>
    </location>
</feature>
<dbReference type="PANTHER" id="PTHR38037:SF2">
    <property type="entry name" value="ATP-DEPENDENT ZINC PROTEASE DOMAIN-CONTAINING PROTEIN-RELATED"/>
    <property type="match status" value="1"/>
</dbReference>
<evidence type="ECO:0000313" key="2">
    <source>
        <dbReference type="EMBL" id="SFT94739.1"/>
    </source>
</evidence>
<keyword evidence="3" id="KW-1185">Reference proteome</keyword>